<feature type="compositionally biased region" description="Basic and acidic residues" evidence="1">
    <location>
        <begin position="70"/>
        <end position="82"/>
    </location>
</feature>
<comment type="caution">
    <text evidence="2">The sequence shown here is derived from an EMBL/GenBank/DDBJ whole genome shotgun (WGS) entry which is preliminary data.</text>
</comment>
<name>A0AAV0CXF0_9ASTE</name>
<sequence length="143" mass="16383">MSQFGQQMISYQKKETLFQSGPEDNIEEHKTRNKPDKESHRRPNRRPKRRPSRPPTVFLESQTLTLTGFGKDRRPPTLDGRRPPTVTACGRRRRSNRRPVGFDGRRPDRNGRRPPAGPPAAARIRRDPPGSDLTVKRRQAADG</sequence>
<evidence type="ECO:0000313" key="3">
    <source>
        <dbReference type="Proteomes" id="UP001152523"/>
    </source>
</evidence>
<evidence type="ECO:0000313" key="2">
    <source>
        <dbReference type="EMBL" id="CAH9085432.1"/>
    </source>
</evidence>
<feature type="compositionally biased region" description="Basic and acidic residues" evidence="1">
    <location>
        <begin position="27"/>
        <end position="41"/>
    </location>
</feature>
<feature type="compositionally biased region" description="Polar residues" evidence="1">
    <location>
        <begin position="1"/>
        <end position="10"/>
    </location>
</feature>
<proteinExistence type="predicted"/>
<dbReference type="EMBL" id="CAMAPF010000051">
    <property type="protein sequence ID" value="CAH9085432.1"/>
    <property type="molecule type" value="Genomic_DNA"/>
</dbReference>
<dbReference type="Proteomes" id="UP001152523">
    <property type="component" value="Unassembled WGS sequence"/>
</dbReference>
<reference evidence="2" key="1">
    <citation type="submission" date="2022-07" db="EMBL/GenBank/DDBJ databases">
        <authorList>
            <person name="Macas J."/>
            <person name="Novak P."/>
            <person name="Neumann P."/>
        </authorList>
    </citation>
    <scope>NUCLEOTIDE SEQUENCE</scope>
</reference>
<feature type="region of interest" description="Disordered" evidence="1">
    <location>
        <begin position="1"/>
        <end position="143"/>
    </location>
</feature>
<protein>
    <submittedName>
        <fullName evidence="2">Uncharacterized protein</fullName>
    </submittedName>
</protein>
<evidence type="ECO:0000256" key="1">
    <source>
        <dbReference type="SAM" id="MobiDB-lite"/>
    </source>
</evidence>
<organism evidence="2 3">
    <name type="scientific">Cuscuta epithymum</name>
    <dbReference type="NCBI Taxonomy" id="186058"/>
    <lineage>
        <taxon>Eukaryota</taxon>
        <taxon>Viridiplantae</taxon>
        <taxon>Streptophyta</taxon>
        <taxon>Embryophyta</taxon>
        <taxon>Tracheophyta</taxon>
        <taxon>Spermatophyta</taxon>
        <taxon>Magnoliopsida</taxon>
        <taxon>eudicotyledons</taxon>
        <taxon>Gunneridae</taxon>
        <taxon>Pentapetalae</taxon>
        <taxon>asterids</taxon>
        <taxon>lamiids</taxon>
        <taxon>Solanales</taxon>
        <taxon>Convolvulaceae</taxon>
        <taxon>Cuscuteae</taxon>
        <taxon>Cuscuta</taxon>
        <taxon>Cuscuta subgen. Cuscuta</taxon>
    </lineage>
</organism>
<feature type="compositionally biased region" description="Basic residues" evidence="1">
    <location>
        <begin position="42"/>
        <end position="52"/>
    </location>
</feature>
<keyword evidence="3" id="KW-1185">Reference proteome</keyword>
<dbReference type="AlphaFoldDB" id="A0AAV0CXF0"/>
<gene>
    <name evidence="2" type="ORF">CEPIT_LOCUS9270</name>
</gene>
<accession>A0AAV0CXF0</accession>